<evidence type="ECO:0000313" key="1">
    <source>
        <dbReference type="EnsemblMetazoa" id="PPA44726.1"/>
    </source>
</evidence>
<accession>A0A8R1V096</accession>
<reference evidence="2" key="1">
    <citation type="journal article" date="2008" name="Nat. Genet.">
        <title>The Pristionchus pacificus genome provides a unique perspective on nematode lifestyle and parasitism.</title>
        <authorList>
            <person name="Dieterich C."/>
            <person name="Clifton S.W."/>
            <person name="Schuster L.N."/>
            <person name="Chinwalla A."/>
            <person name="Delehaunty K."/>
            <person name="Dinkelacker I."/>
            <person name="Fulton L."/>
            <person name="Fulton R."/>
            <person name="Godfrey J."/>
            <person name="Minx P."/>
            <person name="Mitreva M."/>
            <person name="Roeseler W."/>
            <person name="Tian H."/>
            <person name="Witte H."/>
            <person name="Yang S.P."/>
            <person name="Wilson R.K."/>
            <person name="Sommer R.J."/>
        </authorList>
    </citation>
    <scope>NUCLEOTIDE SEQUENCE [LARGE SCALE GENOMIC DNA]</scope>
    <source>
        <strain evidence="2">PS312</strain>
    </source>
</reference>
<dbReference type="EnsemblMetazoa" id="PPA44726.1">
    <property type="protein sequence ID" value="PPA44726.1"/>
    <property type="gene ID" value="WBGene00283095"/>
</dbReference>
<evidence type="ECO:0000313" key="2">
    <source>
        <dbReference type="Proteomes" id="UP000005239"/>
    </source>
</evidence>
<gene>
    <name evidence="1" type="primary">WBGene00283095</name>
</gene>
<dbReference type="Proteomes" id="UP000005239">
    <property type="component" value="Unassembled WGS sequence"/>
</dbReference>
<dbReference type="AlphaFoldDB" id="A0A2A6CHJ2"/>
<reference evidence="1" key="2">
    <citation type="submission" date="2022-06" db="UniProtKB">
        <authorList>
            <consortium name="EnsemblMetazoa"/>
        </authorList>
    </citation>
    <scope>IDENTIFICATION</scope>
    <source>
        <strain evidence="1">PS312</strain>
    </source>
</reference>
<keyword evidence="2" id="KW-1185">Reference proteome</keyword>
<organism evidence="1 2">
    <name type="scientific">Pristionchus pacificus</name>
    <name type="common">Parasitic nematode worm</name>
    <dbReference type="NCBI Taxonomy" id="54126"/>
    <lineage>
        <taxon>Eukaryota</taxon>
        <taxon>Metazoa</taxon>
        <taxon>Ecdysozoa</taxon>
        <taxon>Nematoda</taxon>
        <taxon>Chromadorea</taxon>
        <taxon>Rhabditida</taxon>
        <taxon>Rhabditina</taxon>
        <taxon>Diplogasteromorpha</taxon>
        <taxon>Diplogasteroidea</taxon>
        <taxon>Neodiplogasteridae</taxon>
        <taxon>Pristionchus</taxon>
    </lineage>
</organism>
<accession>A0A2A6CHJ2</accession>
<sequence>MAARFTPRAEFHAPAMRSTSLRRRTTGKLEASHSRTSTAERSAGLASAWKDGNNIHRSVLLPVVDCQTEEEREEGTLE</sequence>
<protein>
    <submittedName>
        <fullName evidence="1">Uncharacterized protein</fullName>
    </submittedName>
</protein>
<name>A0A2A6CHJ2_PRIPA</name>
<proteinExistence type="predicted"/>